<sequence length="486" mass="52173">MLRPSSYPQSVSELRYSAPLLDAYLSYFETVRTPFTIPGHKQQASRLDIGLGRVVDVDTPLYGGLDEIKLTNQVLRQAEALAAKAWGGSWARFSTGGSTHANQAIIFSLGQPGDRIAVSRTAHRSVLSALVLAGLEPIWMSPEIDEATGVPIGISVAEFEKTLDRNPIALLLTEPGYLGTISDLPPLIDRAHEAGIPVILDAAWGGHFGFHPELPRHAMQLGADALITSTHKTLPGYSASALLVARTEFLNADRLEQSFETTHTTSPAGAPLASIDGCRALLEARGEELLGELLDNVNAFKARVQAEFAQPIFLNASDFPAGRFDLLKIVLRVNQLGASGVDIERALIEQGIRVEMADRDTLVFLATLTDSALDFDRAADALIPILKSLASTPRPSATALSWSVVPQVGISMREAYFAPTQMVNWADAVGRISADLIAPYPPGVAVVAPGEVLTNQIITGLQASQQAGVRIAYATDSTLEHYRVVM</sequence>
<evidence type="ECO:0000259" key="6">
    <source>
        <dbReference type="Pfam" id="PF01276"/>
    </source>
</evidence>
<evidence type="ECO:0000256" key="1">
    <source>
        <dbReference type="ARBA" id="ARBA00001933"/>
    </source>
</evidence>
<evidence type="ECO:0000259" key="7">
    <source>
        <dbReference type="Pfam" id="PF03711"/>
    </source>
</evidence>
<dbReference type="GO" id="GO:0016831">
    <property type="term" value="F:carboxy-lyase activity"/>
    <property type="evidence" value="ECO:0007669"/>
    <property type="project" value="UniProtKB-KW"/>
</dbReference>
<dbReference type="Gene3D" id="3.90.100.10">
    <property type="entry name" value="Orn/Lys/Arg decarboxylase, C-terminal domain"/>
    <property type="match status" value="1"/>
</dbReference>
<dbReference type="EMBL" id="CAEZWR010000128">
    <property type="protein sequence ID" value="CAB4670824.1"/>
    <property type="molecule type" value="Genomic_DNA"/>
</dbReference>
<evidence type="ECO:0000313" key="8">
    <source>
        <dbReference type="EMBL" id="CAB4670824.1"/>
    </source>
</evidence>
<dbReference type="InterPro" id="IPR036633">
    <property type="entry name" value="Prn/Lys/Arg_de-COase_C_sf"/>
</dbReference>
<gene>
    <name evidence="8" type="ORF">UFOPK2282_01072</name>
</gene>
<dbReference type="AlphaFoldDB" id="A0A6J6MD94"/>
<name>A0A6J6MD94_9ZZZZ</name>
<dbReference type="InterPro" id="IPR052357">
    <property type="entry name" value="Orn_Lys_Arg_decarboxylase-I"/>
</dbReference>
<comment type="similarity">
    <text evidence="2">Belongs to the Orn/Lys/Arg decarboxylase class-I family.</text>
</comment>
<keyword evidence="3" id="KW-0210">Decarboxylase</keyword>
<evidence type="ECO:0000256" key="5">
    <source>
        <dbReference type="ARBA" id="ARBA00023239"/>
    </source>
</evidence>
<feature type="domain" description="Orn/Lys/Arg decarboxylases family 1 pyridoxal-P attachment site" evidence="6">
    <location>
        <begin position="19"/>
        <end position="306"/>
    </location>
</feature>
<dbReference type="InterPro" id="IPR000310">
    <property type="entry name" value="Orn/Lys/Arg_deCO2ase_major_dom"/>
</dbReference>
<dbReference type="InterPro" id="IPR015421">
    <property type="entry name" value="PyrdxlP-dep_Trfase_major"/>
</dbReference>
<comment type="cofactor">
    <cofactor evidence="1">
        <name>pyridoxal 5'-phosphate</name>
        <dbReference type="ChEBI" id="CHEBI:597326"/>
    </cofactor>
</comment>
<feature type="domain" description="Orn/Lys/Arg decarboxylase C-terminal" evidence="7">
    <location>
        <begin position="419"/>
        <end position="466"/>
    </location>
</feature>
<evidence type="ECO:0000256" key="4">
    <source>
        <dbReference type="ARBA" id="ARBA00022898"/>
    </source>
</evidence>
<dbReference type="InterPro" id="IPR008286">
    <property type="entry name" value="Prn/Lys/Arg_de-COase_C"/>
</dbReference>
<dbReference type="Gene3D" id="3.40.640.10">
    <property type="entry name" value="Type I PLP-dependent aspartate aminotransferase-like (Major domain)"/>
    <property type="match status" value="1"/>
</dbReference>
<dbReference type="Pfam" id="PF01276">
    <property type="entry name" value="OKR_DC_1"/>
    <property type="match status" value="1"/>
</dbReference>
<dbReference type="PANTHER" id="PTHR43277">
    <property type="entry name" value="ARGININE DECARBOXYLASE"/>
    <property type="match status" value="1"/>
</dbReference>
<evidence type="ECO:0000256" key="3">
    <source>
        <dbReference type="ARBA" id="ARBA00022793"/>
    </source>
</evidence>
<dbReference type="Pfam" id="PF03711">
    <property type="entry name" value="OKR_DC_1_C"/>
    <property type="match status" value="1"/>
</dbReference>
<organism evidence="8">
    <name type="scientific">freshwater metagenome</name>
    <dbReference type="NCBI Taxonomy" id="449393"/>
    <lineage>
        <taxon>unclassified sequences</taxon>
        <taxon>metagenomes</taxon>
        <taxon>ecological metagenomes</taxon>
    </lineage>
</organism>
<accession>A0A6J6MD94</accession>
<proteinExistence type="inferred from homology"/>
<dbReference type="InterPro" id="IPR015424">
    <property type="entry name" value="PyrdxlP-dep_Trfase"/>
</dbReference>
<dbReference type="PANTHER" id="PTHR43277:SF4">
    <property type="entry name" value="ARGININE DECARBOXYLASE"/>
    <property type="match status" value="1"/>
</dbReference>
<evidence type="ECO:0000256" key="2">
    <source>
        <dbReference type="ARBA" id="ARBA00010671"/>
    </source>
</evidence>
<keyword evidence="4" id="KW-0663">Pyridoxal phosphate</keyword>
<dbReference type="SUPFAM" id="SSF53383">
    <property type="entry name" value="PLP-dependent transferases"/>
    <property type="match status" value="1"/>
</dbReference>
<reference evidence="8" key="1">
    <citation type="submission" date="2020-05" db="EMBL/GenBank/DDBJ databases">
        <authorList>
            <person name="Chiriac C."/>
            <person name="Salcher M."/>
            <person name="Ghai R."/>
            <person name="Kavagutti S V."/>
        </authorList>
    </citation>
    <scope>NUCLEOTIDE SEQUENCE</scope>
</reference>
<dbReference type="SUPFAM" id="SSF55904">
    <property type="entry name" value="Ornithine decarboxylase C-terminal domain"/>
    <property type="match status" value="1"/>
</dbReference>
<keyword evidence="5" id="KW-0456">Lyase</keyword>
<protein>
    <submittedName>
        <fullName evidence="8">Unannotated protein</fullName>
    </submittedName>
</protein>